<protein>
    <submittedName>
        <fullName evidence="1">Uncharacterized protein</fullName>
    </submittedName>
</protein>
<gene>
    <name evidence="1" type="ORF">HPB52_004198</name>
</gene>
<dbReference type="Proteomes" id="UP000821837">
    <property type="component" value="Chromosome 1"/>
</dbReference>
<sequence length="78" mass="8288">MASLRGTRVLIKGLPKATTREFVYYNTASFASIDDVIIASDEDGASAEIMGGIAAPFVPPSSIAHHMNKSKTLHHAGF</sequence>
<name>A0A9D4QH61_RHISA</name>
<proteinExistence type="predicted"/>
<dbReference type="EMBL" id="JABSTV010001245">
    <property type="protein sequence ID" value="KAH7982356.1"/>
    <property type="molecule type" value="Genomic_DNA"/>
</dbReference>
<reference evidence="1" key="1">
    <citation type="journal article" date="2020" name="Cell">
        <title>Large-Scale Comparative Analyses of Tick Genomes Elucidate Their Genetic Diversity and Vector Capacities.</title>
        <authorList>
            <consortium name="Tick Genome and Microbiome Consortium (TIGMIC)"/>
            <person name="Jia N."/>
            <person name="Wang J."/>
            <person name="Shi W."/>
            <person name="Du L."/>
            <person name="Sun Y."/>
            <person name="Zhan W."/>
            <person name="Jiang J.F."/>
            <person name="Wang Q."/>
            <person name="Zhang B."/>
            <person name="Ji P."/>
            <person name="Bell-Sakyi L."/>
            <person name="Cui X.M."/>
            <person name="Yuan T.T."/>
            <person name="Jiang B.G."/>
            <person name="Yang W.F."/>
            <person name="Lam T.T."/>
            <person name="Chang Q.C."/>
            <person name="Ding S.J."/>
            <person name="Wang X.J."/>
            <person name="Zhu J.G."/>
            <person name="Ruan X.D."/>
            <person name="Zhao L."/>
            <person name="Wei J.T."/>
            <person name="Ye R.Z."/>
            <person name="Que T.C."/>
            <person name="Du C.H."/>
            <person name="Zhou Y.H."/>
            <person name="Cheng J.X."/>
            <person name="Dai P.F."/>
            <person name="Guo W.B."/>
            <person name="Han X.H."/>
            <person name="Huang E.J."/>
            <person name="Li L.F."/>
            <person name="Wei W."/>
            <person name="Gao Y.C."/>
            <person name="Liu J.Z."/>
            <person name="Shao H.Z."/>
            <person name="Wang X."/>
            <person name="Wang C.C."/>
            <person name="Yang T.C."/>
            <person name="Huo Q.B."/>
            <person name="Li W."/>
            <person name="Chen H.Y."/>
            <person name="Chen S.E."/>
            <person name="Zhou L.G."/>
            <person name="Ni X.B."/>
            <person name="Tian J.H."/>
            <person name="Sheng Y."/>
            <person name="Liu T."/>
            <person name="Pan Y.S."/>
            <person name="Xia L.Y."/>
            <person name="Li J."/>
            <person name="Zhao F."/>
            <person name="Cao W.C."/>
        </authorList>
    </citation>
    <scope>NUCLEOTIDE SEQUENCE</scope>
    <source>
        <strain evidence="1">Rsan-2018</strain>
    </source>
</reference>
<dbReference type="VEuPathDB" id="VectorBase:RSAN_058160"/>
<comment type="caution">
    <text evidence="1">The sequence shown here is derived from an EMBL/GenBank/DDBJ whole genome shotgun (WGS) entry which is preliminary data.</text>
</comment>
<keyword evidence="2" id="KW-1185">Reference proteome</keyword>
<dbReference type="AlphaFoldDB" id="A0A9D4QH61"/>
<organism evidence="1 2">
    <name type="scientific">Rhipicephalus sanguineus</name>
    <name type="common">Brown dog tick</name>
    <name type="synonym">Ixodes sanguineus</name>
    <dbReference type="NCBI Taxonomy" id="34632"/>
    <lineage>
        <taxon>Eukaryota</taxon>
        <taxon>Metazoa</taxon>
        <taxon>Ecdysozoa</taxon>
        <taxon>Arthropoda</taxon>
        <taxon>Chelicerata</taxon>
        <taxon>Arachnida</taxon>
        <taxon>Acari</taxon>
        <taxon>Parasitiformes</taxon>
        <taxon>Ixodida</taxon>
        <taxon>Ixodoidea</taxon>
        <taxon>Ixodidae</taxon>
        <taxon>Rhipicephalinae</taxon>
        <taxon>Rhipicephalus</taxon>
        <taxon>Rhipicephalus</taxon>
    </lineage>
</organism>
<evidence type="ECO:0000313" key="1">
    <source>
        <dbReference type="EMBL" id="KAH7982356.1"/>
    </source>
</evidence>
<accession>A0A9D4QH61</accession>
<evidence type="ECO:0000313" key="2">
    <source>
        <dbReference type="Proteomes" id="UP000821837"/>
    </source>
</evidence>
<reference evidence="1" key="2">
    <citation type="submission" date="2021-09" db="EMBL/GenBank/DDBJ databases">
        <authorList>
            <person name="Jia N."/>
            <person name="Wang J."/>
            <person name="Shi W."/>
            <person name="Du L."/>
            <person name="Sun Y."/>
            <person name="Zhan W."/>
            <person name="Jiang J."/>
            <person name="Wang Q."/>
            <person name="Zhang B."/>
            <person name="Ji P."/>
            <person name="Sakyi L.B."/>
            <person name="Cui X."/>
            <person name="Yuan T."/>
            <person name="Jiang B."/>
            <person name="Yang W."/>
            <person name="Lam T.T.-Y."/>
            <person name="Chang Q."/>
            <person name="Ding S."/>
            <person name="Wang X."/>
            <person name="Zhu J."/>
            <person name="Ruan X."/>
            <person name="Zhao L."/>
            <person name="Wei J."/>
            <person name="Que T."/>
            <person name="Du C."/>
            <person name="Cheng J."/>
            <person name="Dai P."/>
            <person name="Han X."/>
            <person name="Huang E."/>
            <person name="Gao Y."/>
            <person name="Liu J."/>
            <person name="Shao H."/>
            <person name="Ye R."/>
            <person name="Li L."/>
            <person name="Wei W."/>
            <person name="Wang X."/>
            <person name="Wang C."/>
            <person name="Huo Q."/>
            <person name="Li W."/>
            <person name="Guo W."/>
            <person name="Chen H."/>
            <person name="Chen S."/>
            <person name="Zhou L."/>
            <person name="Zhou L."/>
            <person name="Ni X."/>
            <person name="Tian J."/>
            <person name="Zhou Y."/>
            <person name="Sheng Y."/>
            <person name="Liu T."/>
            <person name="Pan Y."/>
            <person name="Xia L."/>
            <person name="Li J."/>
            <person name="Zhao F."/>
            <person name="Cao W."/>
        </authorList>
    </citation>
    <scope>NUCLEOTIDE SEQUENCE</scope>
    <source>
        <strain evidence="1">Rsan-2018</strain>
        <tissue evidence="1">Larvae</tissue>
    </source>
</reference>